<dbReference type="EMBL" id="BLXT01002816">
    <property type="protein sequence ID" value="GFN97889.1"/>
    <property type="molecule type" value="Genomic_DNA"/>
</dbReference>
<name>A0AAV3ZS16_9GAST</name>
<dbReference type="Proteomes" id="UP000735302">
    <property type="component" value="Unassembled WGS sequence"/>
</dbReference>
<protein>
    <submittedName>
        <fullName evidence="1">Gypsy retrotransposon integrase-like protein 1</fullName>
    </submittedName>
</protein>
<dbReference type="PANTHER" id="PTHR37984">
    <property type="entry name" value="PROTEIN CBG26694"/>
    <property type="match status" value="1"/>
</dbReference>
<dbReference type="InterPro" id="IPR012337">
    <property type="entry name" value="RNaseH-like_sf"/>
</dbReference>
<dbReference type="AlphaFoldDB" id="A0AAV3ZS16"/>
<proteinExistence type="predicted"/>
<gene>
    <name evidence="1" type="ORF">PoB_002439500</name>
</gene>
<keyword evidence="2" id="KW-1185">Reference proteome</keyword>
<reference evidence="1 2" key="1">
    <citation type="journal article" date="2021" name="Elife">
        <title>Chloroplast acquisition without the gene transfer in kleptoplastic sea slugs, Plakobranchus ocellatus.</title>
        <authorList>
            <person name="Maeda T."/>
            <person name="Takahashi S."/>
            <person name="Yoshida T."/>
            <person name="Shimamura S."/>
            <person name="Takaki Y."/>
            <person name="Nagai Y."/>
            <person name="Toyoda A."/>
            <person name="Suzuki Y."/>
            <person name="Arimoto A."/>
            <person name="Ishii H."/>
            <person name="Satoh N."/>
            <person name="Nishiyama T."/>
            <person name="Hasebe M."/>
            <person name="Maruyama T."/>
            <person name="Minagawa J."/>
            <person name="Obokata J."/>
            <person name="Shigenobu S."/>
        </authorList>
    </citation>
    <scope>NUCLEOTIDE SEQUENCE [LARGE SCALE GENOMIC DNA]</scope>
</reference>
<dbReference type="GO" id="GO:0003676">
    <property type="term" value="F:nucleic acid binding"/>
    <property type="evidence" value="ECO:0007669"/>
    <property type="project" value="InterPro"/>
</dbReference>
<dbReference type="SUPFAM" id="SSF53098">
    <property type="entry name" value="Ribonuclease H-like"/>
    <property type="match status" value="1"/>
</dbReference>
<comment type="caution">
    <text evidence="1">The sequence shown here is derived from an EMBL/GenBank/DDBJ whole genome shotgun (WGS) entry which is preliminary data.</text>
</comment>
<dbReference type="Gene3D" id="3.30.420.10">
    <property type="entry name" value="Ribonuclease H-like superfamily/Ribonuclease H"/>
    <property type="match status" value="1"/>
</dbReference>
<organism evidence="1 2">
    <name type="scientific">Plakobranchus ocellatus</name>
    <dbReference type="NCBI Taxonomy" id="259542"/>
    <lineage>
        <taxon>Eukaryota</taxon>
        <taxon>Metazoa</taxon>
        <taxon>Spiralia</taxon>
        <taxon>Lophotrochozoa</taxon>
        <taxon>Mollusca</taxon>
        <taxon>Gastropoda</taxon>
        <taxon>Heterobranchia</taxon>
        <taxon>Euthyneura</taxon>
        <taxon>Panpulmonata</taxon>
        <taxon>Sacoglossa</taxon>
        <taxon>Placobranchoidea</taxon>
        <taxon>Plakobranchidae</taxon>
        <taxon>Plakobranchus</taxon>
    </lineage>
</organism>
<dbReference type="PANTHER" id="PTHR37984:SF15">
    <property type="entry name" value="INTEGRASE CATALYTIC DOMAIN-CONTAINING PROTEIN"/>
    <property type="match status" value="1"/>
</dbReference>
<evidence type="ECO:0000313" key="1">
    <source>
        <dbReference type="EMBL" id="GFN97889.1"/>
    </source>
</evidence>
<evidence type="ECO:0000313" key="2">
    <source>
        <dbReference type="Proteomes" id="UP000735302"/>
    </source>
</evidence>
<dbReference type="InterPro" id="IPR050951">
    <property type="entry name" value="Retrovirus_Pol_polyprotein"/>
</dbReference>
<dbReference type="InterPro" id="IPR036397">
    <property type="entry name" value="RNaseH_sf"/>
</dbReference>
<accession>A0AAV3ZS16</accession>
<sequence>MKEVCRLLGIKQKSTTLYHLICNGLVERLHATLKTCLRRLCSEHPRQWHRYINPLLFAYREVPQESTHFAPFELRYRRTVRGPMHILRELLTKDIEEPDVKSSYEYVLNLRRHTQDSS</sequence>